<dbReference type="Pfam" id="PF00392">
    <property type="entry name" value="GntR"/>
    <property type="match status" value="1"/>
</dbReference>
<dbReference type="EMBL" id="SMZX01000002">
    <property type="protein sequence ID" value="TDL44010.1"/>
    <property type="molecule type" value="Genomic_DNA"/>
</dbReference>
<dbReference type="SMART" id="SM00895">
    <property type="entry name" value="FCD"/>
    <property type="match status" value="1"/>
</dbReference>
<dbReference type="PRINTS" id="PR00035">
    <property type="entry name" value="HTHGNTR"/>
</dbReference>
<dbReference type="PANTHER" id="PTHR43537">
    <property type="entry name" value="TRANSCRIPTIONAL REGULATOR, GNTR FAMILY"/>
    <property type="match status" value="1"/>
</dbReference>
<feature type="domain" description="HTH gntR-type" evidence="4">
    <location>
        <begin position="16"/>
        <end position="86"/>
    </location>
</feature>
<sequence>MDTPHSASGIAVQRIEPAYRQVASQLRRMIVDGTLSPGAQLPSEDKLGAQFGVSRNTIREALRMLSSQNLTHTKRGVTGGTFIAQPTPEALQENIVTSLQLLNGFNVINSDELFETRLILEVPSARRAALRRTDDDLERLRRAAIRVEHGRTVLDRTVSSQDFHQAVMDAAGNRLVSLLAPPVWDVFQQDSLSTSRSSDRWEDIDNEHLEILGHIEAQRADAAAEAMRVHLERLHTAR</sequence>
<dbReference type="InterPro" id="IPR008920">
    <property type="entry name" value="TF_FadR/GntR_C"/>
</dbReference>
<accession>A0A4V3B3A0</accession>
<dbReference type="SMART" id="SM00345">
    <property type="entry name" value="HTH_GNTR"/>
    <property type="match status" value="1"/>
</dbReference>
<dbReference type="InterPro" id="IPR036390">
    <property type="entry name" value="WH_DNA-bd_sf"/>
</dbReference>
<gene>
    <name evidence="5" type="ORF">E2R54_12630</name>
</gene>
<keyword evidence="2" id="KW-0238">DNA-binding</keyword>
<dbReference type="RefSeq" id="WP_133399977.1">
    <property type="nucleotide sequence ID" value="NZ_SMZX01000002.1"/>
</dbReference>
<name>A0A4V3B3A0_9MICO</name>
<evidence type="ECO:0000256" key="2">
    <source>
        <dbReference type="ARBA" id="ARBA00023125"/>
    </source>
</evidence>
<dbReference type="CDD" id="cd07377">
    <property type="entry name" value="WHTH_GntR"/>
    <property type="match status" value="1"/>
</dbReference>
<evidence type="ECO:0000313" key="5">
    <source>
        <dbReference type="EMBL" id="TDL44010.1"/>
    </source>
</evidence>
<proteinExistence type="predicted"/>
<dbReference type="InterPro" id="IPR011711">
    <property type="entry name" value="GntR_C"/>
</dbReference>
<evidence type="ECO:0000256" key="3">
    <source>
        <dbReference type="ARBA" id="ARBA00023163"/>
    </source>
</evidence>
<evidence type="ECO:0000259" key="4">
    <source>
        <dbReference type="PROSITE" id="PS50949"/>
    </source>
</evidence>
<dbReference type="Pfam" id="PF07729">
    <property type="entry name" value="FCD"/>
    <property type="match status" value="1"/>
</dbReference>
<evidence type="ECO:0000256" key="1">
    <source>
        <dbReference type="ARBA" id="ARBA00023015"/>
    </source>
</evidence>
<protein>
    <submittedName>
        <fullName evidence="5">FadR family transcriptional regulator</fullName>
    </submittedName>
</protein>
<dbReference type="PANTHER" id="PTHR43537:SF5">
    <property type="entry name" value="UXU OPERON TRANSCRIPTIONAL REGULATOR"/>
    <property type="match status" value="1"/>
</dbReference>
<dbReference type="Gene3D" id="1.20.120.530">
    <property type="entry name" value="GntR ligand-binding domain-like"/>
    <property type="match status" value="1"/>
</dbReference>
<keyword evidence="3" id="KW-0804">Transcription</keyword>
<comment type="caution">
    <text evidence="5">The sequence shown here is derived from an EMBL/GenBank/DDBJ whole genome shotgun (WGS) entry which is preliminary data.</text>
</comment>
<keyword evidence="1" id="KW-0805">Transcription regulation</keyword>
<dbReference type="SUPFAM" id="SSF48008">
    <property type="entry name" value="GntR ligand-binding domain-like"/>
    <property type="match status" value="1"/>
</dbReference>
<dbReference type="GO" id="GO:0003700">
    <property type="term" value="F:DNA-binding transcription factor activity"/>
    <property type="evidence" value="ECO:0007669"/>
    <property type="project" value="InterPro"/>
</dbReference>
<dbReference type="InterPro" id="IPR036388">
    <property type="entry name" value="WH-like_DNA-bd_sf"/>
</dbReference>
<dbReference type="InterPro" id="IPR000524">
    <property type="entry name" value="Tscrpt_reg_HTH_GntR"/>
</dbReference>
<dbReference type="AlphaFoldDB" id="A0A4V3B3A0"/>
<dbReference type="GO" id="GO:0003677">
    <property type="term" value="F:DNA binding"/>
    <property type="evidence" value="ECO:0007669"/>
    <property type="project" value="UniProtKB-KW"/>
</dbReference>
<organism evidence="5 6">
    <name type="scientific">Microbacterium oleivorans</name>
    <dbReference type="NCBI Taxonomy" id="273677"/>
    <lineage>
        <taxon>Bacteria</taxon>
        <taxon>Bacillati</taxon>
        <taxon>Actinomycetota</taxon>
        <taxon>Actinomycetes</taxon>
        <taxon>Micrococcales</taxon>
        <taxon>Microbacteriaceae</taxon>
        <taxon>Microbacterium</taxon>
    </lineage>
</organism>
<reference evidence="5 6" key="1">
    <citation type="submission" date="2019-03" db="EMBL/GenBank/DDBJ databases">
        <title>Genome Sequencing and Assembly of Various Microbes Isolated from Partially Reclaimed Soil and Acid Mine Drainage (AMD) Site.</title>
        <authorList>
            <person name="Steinbock B."/>
            <person name="Bechtold R."/>
            <person name="Sevigny J.L."/>
            <person name="Thomas D."/>
            <person name="Cuthill L.R."/>
            <person name="Aveiro Johannsen E.J."/>
            <person name="Thomas K."/>
            <person name="Ghosh A."/>
        </authorList>
    </citation>
    <scope>NUCLEOTIDE SEQUENCE [LARGE SCALE GENOMIC DNA]</scope>
    <source>
        <strain evidence="5 6">F-B2</strain>
    </source>
</reference>
<dbReference type="SUPFAM" id="SSF46785">
    <property type="entry name" value="Winged helix' DNA-binding domain"/>
    <property type="match status" value="1"/>
</dbReference>
<dbReference type="Proteomes" id="UP000295633">
    <property type="component" value="Unassembled WGS sequence"/>
</dbReference>
<dbReference type="PROSITE" id="PS50949">
    <property type="entry name" value="HTH_GNTR"/>
    <property type="match status" value="1"/>
</dbReference>
<dbReference type="Gene3D" id="1.10.10.10">
    <property type="entry name" value="Winged helix-like DNA-binding domain superfamily/Winged helix DNA-binding domain"/>
    <property type="match status" value="1"/>
</dbReference>
<evidence type="ECO:0000313" key="6">
    <source>
        <dbReference type="Proteomes" id="UP000295633"/>
    </source>
</evidence>